<dbReference type="EMBL" id="JACCAA010000001">
    <property type="protein sequence ID" value="NYG57838.1"/>
    <property type="molecule type" value="Genomic_DNA"/>
</dbReference>
<dbReference type="Proteomes" id="UP000540656">
    <property type="component" value="Unassembled WGS sequence"/>
</dbReference>
<reference evidence="1 2" key="1">
    <citation type="submission" date="2020-07" db="EMBL/GenBank/DDBJ databases">
        <title>Sequencing the genomes of 1000 actinobacteria strains.</title>
        <authorList>
            <person name="Klenk H.-P."/>
        </authorList>
    </citation>
    <scope>NUCLEOTIDE SEQUENCE [LARGE SCALE GENOMIC DNA]</scope>
    <source>
        <strain evidence="1 2">DSM 23819</strain>
    </source>
</reference>
<name>A0A7Y9UMT4_9ACTN</name>
<protein>
    <recommendedName>
        <fullName evidence="3">Chromosome segregation protein SMC</fullName>
    </recommendedName>
</protein>
<comment type="caution">
    <text evidence="1">The sequence shown here is derived from an EMBL/GenBank/DDBJ whole genome shotgun (WGS) entry which is preliminary data.</text>
</comment>
<evidence type="ECO:0008006" key="3">
    <source>
        <dbReference type="Google" id="ProtNLM"/>
    </source>
</evidence>
<gene>
    <name evidence="1" type="ORF">BJ980_000761</name>
</gene>
<evidence type="ECO:0000313" key="1">
    <source>
        <dbReference type="EMBL" id="NYG57838.1"/>
    </source>
</evidence>
<dbReference type="AlphaFoldDB" id="A0A7Y9UMT4"/>
<organism evidence="1 2">
    <name type="scientific">Nocardioides daedukensis</name>
    <dbReference type="NCBI Taxonomy" id="634462"/>
    <lineage>
        <taxon>Bacteria</taxon>
        <taxon>Bacillati</taxon>
        <taxon>Actinomycetota</taxon>
        <taxon>Actinomycetes</taxon>
        <taxon>Propionibacteriales</taxon>
        <taxon>Nocardioidaceae</taxon>
        <taxon>Nocardioides</taxon>
    </lineage>
</organism>
<dbReference type="RefSeq" id="WP_246279919.1">
    <property type="nucleotide sequence ID" value="NZ_JACCAA010000001.1"/>
</dbReference>
<sequence>MVRLADQVDALPDDSAAVEAASFLTMAQDRWNRVCQARAAQAKAVATYDTASAVYDTYCTVADQVLTSLYEEIQTEFSEFYRYINSDDEGTFMAELQPDAGKLDLEVDFYGQGMFPPAAYHSEGHQDGMGVCLYLALVKRLLGDEFRFAVLDDVVMSVDKNHRRQFCALLTSTFPEVQFIITTHDEVWVRQMQGSGLIGRNAQARFHGWTVDDGPHVQQGHDVWDAIAADLAAGEVSPAAAKLRRYLEATLGDLAAGLRGQVTYKPENNYELGDFLSATTGRHASWLKKASASANSWGNTAVKEQVEALKEARQQTVLAQQAESWAINPLVHYNEWANLSKADFQPVVEAWRLFFDLFKCSSPDCGSWIYVSGPPGQEEALRCACGTYSLNLLTR</sequence>
<evidence type="ECO:0000313" key="2">
    <source>
        <dbReference type="Proteomes" id="UP000540656"/>
    </source>
</evidence>
<accession>A0A7Y9UMT4</accession>
<proteinExistence type="predicted"/>
<dbReference type="InterPro" id="IPR027417">
    <property type="entry name" value="P-loop_NTPase"/>
</dbReference>
<keyword evidence="2" id="KW-1185">Reference proteome</keyword>
<dbReference type="SUPFAM" id="SSF52540">
    <property type="entry name" value="P-loop containing nucleoside triphosphate hydrolases"/>
    <property type="match status" value="1"/>
</dbReference>
<dbReference type="Gene3D" id="3.40.50.300">
    <property type="entry name" value="P-loop containing nucleotide triphosphate hydrolases"/>
    <property type="match status" value="1"/>
</dbReference>